<keyword evidence="9" id="KW-0472">Membrane</keyword>
<evidence type="ECO:0000313" key="14">
    <source>
        <dbReference type="Proteomes" id="UP000516437"/>
    </source>
</evidence>
<keyword evidence="5" id="KW-0812">Transmembrane</keyword>
<dbReference type="EMBL" id="RXIC02000019">
    <property type="protein sequence ID" value="KAB1227830.1"/>
    <property type="molecule type" value="Genomic_DNA"/>
</dbReference>
<keyword evidence="3" id="KW-1003">Cell membrane</keyword>
<evidence type="ECO:0000256" key="6">
    <source>
        <dbReference type="ARBA" id="ARBA00022729"/>
    </source>
</evidence>
<organism evidence="13 14">
    <name type="scientific">Morella rubra</name>
    <name type="common">Chinese bayberry</name>
    <dbReference type="NCBI Taxonomy" id="262757"/>
    <lineage>
        <taxon>Eukaryota</taxon>
        <taxon>Viridiplantae</taxon>
        <taxon>Streptophyta</taxon>
        <taxon>Embryophyta</taxon>
        <taxon>Tracheophyta</taxon>
        <taxon>Spermatophyta</taxon>
        <taxon>Magnoliopsida</taxon>
        <taxon>eudicotyledons</taxon>
        <taxon>Gunneridae</taxon>
        <taxon>Pentapetalae</taxon>
        <taxon>rosids</taxon>
        <taxon>fabids</taxon>
        <taxon>Fagales</taxon>
        <taxon>Myricaceae</taxon>
        <taxon>Morella</taxon>
    </lineage>
</organism>
<dbReference type="PANTHER" id="PTHR48063:SF46">
    <property type="entry name" value="LEUCINE-RICH REPEAT-CONTAINING N-TERMINAL PLANT-TYPE DOMAIN-CONTAINING PROTEIN"/>
    <property type="match status" value="1"/>
</dbReference>
<proteinExistence type="inferred from homology"/>
<dbReference type="SUPFAM" id="SSF52058">
    <property type="entry name" value="L domain-like"/>
    <property type="match status" value="1"/>
</dbReference>
<keyword evidence="11" id="KW-0325">Glycoprotein</keyword>
<sequence length="331" mass="36183">MDRNSLILSLPFNTTSPPLNWSSTDCCNWEGIACDPRGYVTHISLPSKSLTGNIFPFLGNLTHLSYLNLSHNLLSNTLPTGLFSSLNQLTVLDLSSNYLVGDLWFQFSSEGLPASIQVLDISSNYFNGTIHSSFLQRALNLTKLNLSNNNFTGSLPQSLMKCTNLVELILRNNSFEGNLTILNFSGLQQLTVLDMGLNDFTGNFPYNSLSRYYPAIYLNDNSLGGKIPIEIGRLKLLRLLDLSNNNFSGNIPDQMSELTNLEELDLSTNRLSSEIPVSLANLNFLAAFSVANNNLSGPIPSGTQLQSFSTSAYEGNAGLCGSPLPRSAHIL</sequence>
<dbReference type="PROSITE" id="PS51450">
    <property type="entry name" value="LRR"/>
    <property type="match status" value="1"/>
</dbReference>
<gene>
    <name evidence="13" type="ORF">CJ030_MR1G022063</name>
</gene>
<dbReference type="SMART" id="SM00369">
    <property type="entry name" value="LRR_TYP"/>
    <property type="match status" value="3"/>
</dbReference>
<dbReference type="InterPro" id="IPR013210">
    <property type="entry name" value="LRR_N_plant-typ"/>
</dbReference>
<evidence type="ECO:0000256" key="11">
    <source>
        <dbReference type="ARBA" id="ARBA00023180"/>
    </source>
</evidence>
<accession>A0A6A1WZ24</accession>
<dbReference type="FunFam" id="3.80.10.10:FF:000111">
    <property type="entry name" value="LRR receptor-like serine/threonine-protein kinase ERECTA"/>
    <property type="match status" value="1"/>
</dbReference>
<keyword evidence="7" id="KW-0677">Repeat</keyword>
<comment type="similarity">
    <text evidence="2">Belongs to the RLP family.</text>
</comment>
<feature type="domain" description="Leucine-rich repeat-containing N-terminal plant-type" evidence="12">
    <location>
        <begin position="15"/>
        <end position="35"/>
    </location>
</feature>
<evidence type="ECO:0000256" key="3">
    <source>
        <dbReference type="ARBA" id="ARBA00022475"/>
    </source>
</evidence>
<dbReference type="Pfam" id="PF08263">
    <property type="entry name" value="LRRNT_2"/>
    <property type="match status" value="1"/>
</dbReference>
<keyword evidence="4" id="KW-0433">Leucine-rich repeat</keyword>
<evidence type="ECO:0000256" key="1">
    <source>
        <dbReference type="ARBA" id="ARBA00004251"/>
    </source>
</evidence>
<dbReference type="InterPro" id="IPR046956">
    <property type="entry name" value="RLP23-like"/>
</dbReference>
<dbReference type="AlphaFoldDB" id="A0A6A1WZ24"/>
<evidence type="ECO:0000256" key="4">
    <source>
        <dbReference type="ARBA" id="ARBA00022614"/>
    </source>
</evidence>
<evidence type="ECO:0000256" key="8">
    <source>
        <dbReference type="ARBA" id="ARBA00022989"/>
    </source>
</evidence>
<comment type="subcellular location">
    <subcellularLocation>
        <location evidence="1">Cell membrane</location>
        <topology evidence="1">Single-pass type I membrane protein</topology>
    </subcellularLocation>
</comment>
<evidence type="ECO:0000256" key="10">
    <source>
        <dbReference type="ARBA" id="ARBA00023170"/>
    </source>
</evidence>
<dbReference type="Pfam" id="PF13855">
    <property type="entry name" value="LRR_8"/>
    <property type="match status" value="1"/>
</dbReference>
<reference evidence="13 14" key="1">
    <citation type="journal article" date="2019" name="Plant Biotechnol. J.">
        <title>The red bayberry genome and genetic basis of sex determination.</title>
        <authorList>
            <person name="Jia H.M."/>
            <person name="Jia H.J."/>
            <person name="Cai Q.L."/>
            <person name="Wang Y."/>
            <person name="Zhao H.B."/>
            <person name="Yang W.F."/>
            <person name="Wang G.Y."/>
            <person name="Li Y.H."/>
            <person name="Zhan D.L."/>
            <person name="Shen Y.T."/>
            <person name="Niu Q.F."/>
            <person name="Chang L."/>
            <person name="Qiu J."/>
            <person name="Zhao L."/>
            <person name="Xie H.B."/>
            <person name="Fu W.Y."/>
            <person name="Jin J."/>
            <person name="Li X.W."/>
            <person name="Jiao Y."/>
            <person name="Zhou C.C."/>
            <person name="Tu T."/>
            <person name="Chai C.Y."/>
            <person name="Gao J.L."/>
            <person name="Fan L.J."/>
            <person name="van de Weg E."/>
            <person name="Wang J.Y."/>
            <person name="Gao Z.S."/>
        </authorList>
    </citation>
    <scope>NUCLEOTIDE SEQUENCE [LARGE SCALE GENOMIC DNA]</scope>
    <source>
        <tissue evidence="13">Leaves</tissue>
    </source>
</reference>
<evidence type="ECO:0000256" key="7">
    <source>
        <dbReference type="ARBA" id="ARBA00022737"/>
    </source>
</evidence>
<dbReference type="Proteomes" id="UP000516437">
    <property type="component" value="Chromosome 1"/>
</dbReference>
<evidence type="ECO:0000259" key="12">
    <source>
        <dbReference type="Pfam" id="PF08263"/>
    </source>
</evidence>
<name>A0A6A1WZ24_9ROSI</name>
<dbReference type="PRINTS" id="PR00019">
    <property type="entry name" value="LEURICHRPT"/>
</dbReference>
<evidence type="ECO:0000256" key="9">
    <source>
        <dbReference type="ARBA" id="ARBA00023136"/>
    </source>
</evidence>
<dbReference type="Pfam" id="PF00560">
    <property type="entry name" value="LRR_1"/>
    <property type="match status" value="3"/>
</dbReference>
<comment type="caution">
    <text evidence="13">The sequence shown here is derived from an EMBL/GenBank/DDBJ whole genome shotgun (WGS) entry which is preliminary data.</text>
</comment>
<keyword evidence="14" id="KW-1185">Reference proteome</keyword>
<evidence type="ECO:0000256" key="5">
    <source>
        <dbReference type="ARBA" id="ARBA00022692"/>
    </source>
</evidence>
<dbReference type="PANTHER" id="PTHR48063">
    <property type="entry name" value="LRR RECEPTOR-LIKE KINASE"/>
    <property type="match status" value="1"/>
</dbReference>
<evidence type="ECO:0000313" key="13">
    <source>
        <dbReference type="EMBL" id="KAB1227830.1"/>
    </source>
</evidence>
<dbReference type="OrthoDB" id="1728374at2759"/>
<evidence type="ECO:0000256" key="2">
    <source>
        <dbReference type="ARBA" id="ARBA00009592"/>
    </source>
</evidence>
<keyword evidence="8" id="KW-1133">Transmembrane helix</keyword>
<dbReference type="InterPro" id="IPR032675">
    <property type="entry name" value="LRR_dom_sf"/>
</dbReference>
<dbReference type="GO" id="GO:0005886">
    <property type="term" value="C:plasma membrane"/>
    <property type="evidence" value="ECO:0007669"/>
    <property type="project" value="UniProtKB-SubCell"/>
</dbReference>
<dbReference type="Gene3D" id="3.80.10.10">
    <property type="entry name" value="Ribonuclease Inhibitor"/>
    <property type="match status" value="3"/>
</dbReference>
<keyword evidence="6" id="KW-0732">Signal</keyword>
<dbReference type="InterPro" id="IPR001611">
    <property type="entry name" value="Leu-rich_rpt"/>
</dbReference>
<protein>
    <submittedName>
        <fullName evidence="13">Tyrosine-sulfated glycopeptide receptor 1</fullName>
    </submittedName>
</protein>
<keyword evidence="10 13" id="KW-0675">Receptor</keyword>
<dbReference type="InterPro" id="IPR003591">
    <property type="entry name" value="Leu-rich_rpt_typical-subtyp"/>
</dbReference>